<comment type="caution">
    <text evidence="3">The sequence shown here is derived from an EMBL/GenBank/DDBJ whole genome shotgun (WGS) entry which is preliminary data.</text>
</comment>
<feature type="domain" description="CAAX prenyl protease 2/Lysostaphin resistance protein A-like" evidence="2">
    <location>
        <begin position="70"/>
        <end position="164"/>
    </location>
</feature>
<evidence type="ECO:0000313" key="3">
    <source>
        <dbReference type="EMBL" id="MCT1606770.1"/>
    </source>
</evidence>
<accession>A0ABT2HQF5</accession>
<keyword evidence="1" id="KW-1133">Transmembrane helix</keyword>
<organism evidence="3 4">
    <name type="scientific">Nesterenkonia massiliensis</name>
    <dbReference type="NCBI Taxonomy" id="1232429"/>
    <lineage>
        <taxon>Bacteria</taxon>
        <taxon>Bacillati</taxon>
        <taxon>Actinomycetota</taxon>
        <taxon>Actinomycetes</taxon>
        <taxon>Micrococcales</taxon>
        <taxon>Micrococcaceae</taxon>
        <taxon>Nesterenkonia</taxon>
    </lineage>
</organism>
<feature type="transmembrane region" description="Helical" evidence="1">
    <location>
        <begin position="154"/>
        <end position="176"/>
    </location>
</feature>
<feature type="transmembrane region" description="Helical" evidence="1">
    <location>
        <begin position="128"/>
        <end position="147"/>
    </location>
</feature>
<protein>
    <submittedName>
        <fullName evidence="3">CPBP family intramembrane metalloprotease</fullName>
    </submittedName>
</protein>
<dbReference type="Pfam" id="PF02517">
    <property type="entry name" value="Rce1-like"/>
    <property type="match status" value="1"/>
</dbReference>
<keyword evidence="4" id="KW-1185">Reference proteome</keyword>
<evidence type="ECO:0000256" key="1">
    <source>
        <dbReference type="SAM" id="Phobius"/>
    </source>
</evidence>
<feature type="transmembrane region" description="Helical" evidence="1">
    <location>
        <begin position="104"/>
        <end position="122"/>
    </location>
</feature>
<keyword evidence="1" id="KW-0472">Membrane</keyword>
<keyword evidence="3" id="KW-0378">Hydrolase</keyword>
<gene>
    <name evidence="3" type="ORF">M3B43_05415</name>
</gene>
<proteinExistence type="predicted"/>
<dbReference type="InterPro" id="IPR003675">
    <property type="entry name" value="Rce1/LyrA-like_dom"/>
</dbReference>
<dbReference type="GO" id="GO:0008237">
    <property type="term" value="F:metallopeptidase activity"/>
    <property type="evidence" value="ECO:0007669"/>
    <property type="project" value="UniProtKB-KW"/>
</dbReference>
<feature type="transmembrane region" description="Helical" evidence="1">
    <location>
        <begin position="20"/>
        <end position="44"/>
    </location>
</feature>
<dbReference type="PANTHER" id="PTHR36435:SF1">
    <property type="entry name" value="CAAX AMINO TERMINAL PROTEASE FAMILY PROTEIN"/>
    <property type="match status" value="1"/>
</dbReference>
<dbReference type="InterPro" id="IPR052710">
    <property type="entry name" value="CAAX_protease"/>
</dbReference>
<keyword evidence="3" id="KW-0645">Protease</keyword>
<feature type="transmembrane region" description="Helical" evidence="1">
    <location>
        <begin position="64"/>
        <end position="84"/>
    </location>
</feature>
<dbReference type="EMBL" id="JALXMO010000009">
    <property type="protein sequence ID" value="MCT1606770.1"/>
    <property type="molecule type" value="Genomic_DNA"/>
</dbReference>
<sequence length="181" mass="19785">MILYRPLLAQHWRIFRTRFWRNAAFVVAGAIAMQIVVSAVRAVVPNPAQPDDGAEALLDPATAAGGELALLFFLALGPLAIVMVEEAVFRHTLLVKLPLWGSKALAVAGVLLNGAIFGAIHYQNFGSSQGTVPFMVVGVLFNLVYLWKRNLWHVILMHLVNNFVLTYGALILVVVLRDAVS</sequence>
<dbReference type="RefSeq" id="WP_260072851.1">
    <property type="nucleotide sequence ID" value="NZ_JALXMO010000009.1"/>
</dbReference>
<dbReference type="Proteomes" id="UP001205046">
    <property type="component" value="Unassembled WGS sequence"/>
</dbReference>
<keyword evidence="3" id="KW-0482">Metalloprotease</keyword>
<evidence type="ECO:0000313" key="4">
    <source>
        <dbReference type="Proteomes" id="UP001205046"/>
    </source>
</evidence>
<reference evidence="3 4" key="1">
    <citation type="submission" date="2022-04" db="EMBL/GenBank/DDBJ databases">
        <title>Human microbiome associated bacterial genomes.</title>
        <authorList>
            <person name="Sandstrom S."/>
            <person name="Salamzade R."/>
            <person name="Kalan L.R."/>
        </authorList>
    </citation>
    <scope>NUCLEOTIDE SEQUENCE [LARGE SCALE GENOMIC DNA]</scope>
    <source>
        <strain evidence="4">p3-SID767</strain>
    </source>
</reference>
<evidence type="ECO:0000259" key="2">
    <source>
        <dbReference type="Pfam" id="PF02517"/>
    </source>
</evidence>
<keyword evidence="1" id="KW-0812">Transmembrane</keyword>
<name>A0ABT2HQF5_9MICC</name>
<dbReference type="PANTHER" id="PTHR36435">
    <property type="entry name" value="SLR1288 PROTEIN"/>
    <property type="match status" value="1"/>
</dbReference>